<protein>
    <submittedName>
        <fullName evidence="10">Putative membrane protein</fullName>
    </submittedName>
</protein>
<keyword evidence="7 9" id="KW-0472">Membrane</keyword>
<feature type="transmembrane region" description="Helical" evidence="9">
    <location>
        <begin position="280"/>
        <end position="296"/>
    </location>
</feature>
<keyword evidence="11" id="KW-1185">Reference proteome</keyword>
<keyword evidence="5 9" id="KW-1133">Transmembrane helix</keyword>
<evidence type="ECO:0000256" key="5">
    <source>
        <dbReference type="ARBA" id="ARBA00022989"/>
    </source>
</evidence>
<name>A0A1I0QTS9_9BACT</name>
<gene>
    <name evidence="10" type="ORF">SAMN05216290_2683</name>
</gene>
<accession>A0A1I0QTS9</accession>
<dbReference type="GO" id="GO:0005254">
    <property type="term" value="F:chloride channel activity"/>
    <property type="evidence" value="ECO:0007669"/>
    <property type="project" value="InterPro"/>
</dbReference>
<sequence>MYTKKKYSKWTMLRWTRNETRFFIIFTAIVTVLYEVVGLQWLQLPWTPIALIGTAVAFLIGFQNNAAYGRIWEARIIWGGIVNNSRTWAMMARDMVTNEHAKVPRTEEALQAERTKLVYKNIAWLTALRYAMRQNKPWETVANRGTNKEWFDAFKLPELNVPIEEELSKVLPEEDVAYIMSKKNKQNAVLTLMSKQLRELKEAGYIWEFSFLEMENVLKEFFSLQGKSERIKNFPYPRQYATLSYDFVNMFILLLPFGIVPEFHKIGINLSENFPLIGEYFVWLSIPFGVIVSWIFNTMQRIGTVGENPFEGSPNDVPITTMARGIEIDIREMIDELEETIPEPYPVIRDVQM</sequence>
<keyword evidence="2" id="KW-0813">Transport</keyword>
<evidence type="ECO:0000256" key="7">
    <source>
        <dbReference type="ARBA" id="ARBA00023136"/>
    </source>
</evidence>
<evidence type="ECO:0000313" key="10">
    <source>
        <dbReference type="EMBL" id="SEW30771.1"/>
    </source>
</evidence>
<dbReference type="STRING" id="1267423.SAMN05216290_2683"/>
<dbReference type="Pfam" id="PF25539">
    <property type="entry name" value="Bestrophin_2"/>
    <property type="match status" value="1"/>
</dbReference>
<comment type="similarity">
    <text evidence="8">Belongs to the anion channel-forming bestrophin (TC 1.A.46) family.</text>
</comment>
<dbReference type="OrthoDB" id="445589at2"/>
<dbReference type="AlphaFoldDB" id="A0A1I0QTS9"/>
<evidence type="ECO:0000256" key="4">
    <source>
        <dbReference type="ARBA" id="ARBA00022692"/>
    </source>
</evidence>
<keyword evidence="6" id="KW-0406">Ion transport</keyword>
<evidence type="ECO:0000256" key="9">
    <source>
        <dbReference type="SAM" id="Phobius"/>
    </source>
</evidence>
<dbReference type="EMBL" id="FOIR01000002">
    <property type="protein sequence ID" value="SEW30771.1"/>
    <property type="molecule type" value="Genomic_DNA"/>
</dbReference>
<evidence type="ECO:0000256" key="8">
    <source>
        <dbReference type="ARBA" id="ARBA00034708"/>
    </source>
</evidence>
<proteinExistence type="inferred from homology"/>
<dbReference type="RefSeq" id="WP_090259075.1">
    <property type="nucleotide sequence ID" value="NZ_FOIR01000002.1"/>
</dbReference>
<evidence type="ECO:0000313" key="11">
    <source>
        <dbReference type="Proteomes" id="UP000199437"/>
    </source>
</evidence>
<reference evidence="11" key="1">
    <citation type="submission" date="2016-10" db="EMBL/GenBank/DDBJ databases">
        <authorList>
            <person name="Varghese N."/>
            <person name="Submissions S."/>
        </authorList>
    </citation>
    <scope>NUCLEOTIDE SEQUENCE [LARGE SCALE GENOMIC DNA]</scope>
    <source>
        <strain evidence="11">CGMCC 1.12402</strain>
    </source>
</reference>
<organism evidence="10 11">
    <name type="scientific">Roseivirga pacifica</name>
    <dbReference type="NCBI Taxonomy" id="1267423"/>
    <lineage>
        <taxon>Bacteria</taxon>
        <taxon>Pseudomonadati</taxon>
        <taxon>Bacteroidota</taxon>
        <taxon>Cytophagia</taxon>
        <taxon>Cytophagales</taxon>
        <taxon>Roseivirgaceae</taxon>
        <taxon>Roseivirga</taxon>
    </lineage>
</organism>
<dbReference type="Proteomes" id="UP000199437">
    <property type="component" value="Unassembled WGS sequence"/>
</dbReference>
<evidence type="ECO:0000256" key="6">
    <source>
        <dbReference type="ARBA" id="ARBA00023065"/>
    </source>
</evidence>
<evidence type="ECO:0000256" key="2">
    <source>
        <dbReference type="ARBA" id="ARBA00022448"/>
    </source>
</evidence>
<evidence type="ECO:0000256" key="1">
    <source>
        <dbReference type="ARBA" id="ARBA00004651"/>
    </source>
</evidence>
<dbReference type="GO" id="GO:0005886">
    <property type="term" value="C:plasma membrane"/>
    <property type="evidence" value="ECO:0007669"/>
    <property type="project" value="UniProtKB-SubCell"/>
</dbReference>
<dbReference type="InterPro" id="IPR044669">
    <property type="entry name" value="YneE/VCCN1/2-like"/>
</dbReference>
<dbReference type="PANTHER" id="PTHR33281:SF19">
    <property type="entry name" value="VOLTAGE-DEPENDENT ANION CHANNEL-FORMING PROTEIN YNEE"/>
    <property type="match status" value="1"/>
</dbReference>
<keyword evidence="4 9" id="KW-0812">Transmembrane</keyword>
<feature type="transmembrane region" description="Helical" evidence="9">
    <location>
        <begin position="48"/>
        <end position="68"/>
    </location>
</feature>
<dbReference type="PANTHER" id="PTHR33281">
    <property type="entry name" value="UPF0187 PROTEIN YNEE"/>
    <property type="match status" value="1"/>
</dbReference>
<comment type="subcellular location">
    <subcellularLocation>
        <location evidence="1">Cell membrane</location>
        <topology evidence="1">Multi-pass membrane protein</topology>
    </subcellularLocation>
</comment>
<feature type="transmembrane region" description="Helical" evidence="9">
    <location>
        <begin position="21"/>
        <end position="42"/>
    </location>
</feature>
<feature type="transmembrane region" description="Helical" evidence="9">
    <location>
        <begin position="240"/>
        <end position="260"/>
    </location>
</feature>
<dbReference type="GeneID" id="99987375"/>
<keyword evidence="3" id="KW-1003">Cell membrane</keyword>
<evidence type="ECO:0000256" key="3">
    <source>
        <dbReference type="ARBA" id="ARBA00022475"/>
    </source>
</evidence>